<evidence type="ECO:0000256" key="4">
    <source>
        <dbReference type="ARBA" id="ARBA00023054"/>
    </source>
</evidence>
<feature type="coiled-coil region" evidence="8">
    <location>
        <begin position="284"/>
        <end position="311"/>
    </location>
</feature>
<name>T1K1H3_TETUR</name>
<dbReference type="AlphaFoldDB" id="T1K1H3"/>
<keyword evidence="4 8" id="KW-0175">Coiled coil</keyword>
<feature type="region of interest" description="Disordered" evidence="9">
    <location>
        <begin position="311"/>
        <end position="333"/>
    </location>
</feature>
<dbReference type="GO" id="GO:0051301">
    <property type="term" value="P:cell division"/>
    <property type="evidence" value="ECO:0007669"/>
    <property type="project" value="UniProtKB-KW"/>
</dbReference>
<evidence type="ECO:0000313" key="12">
    <source>
        <dbReference type="Proteomes" id="UP000015104"/>
    </source>
</evidence>
<dbReference type="EnsemblMetazoa" id="tetur04g01400.1">
    <property type="protein sequence ID" value="tetur04g01400.1"/>
    <property type="gene ID" value="tetur04g01400"/>
</dbReference>
<comment type="subcellular location">
    <subcellularLocation>
        <location evidence="1">Cleavage furrow</location>
    </subcellularLocation>
</comment>
<dbReference type="Pfam" id="PF00735">
    <property type="entry name" value="Septin"/>
    <property type="match status" value="1"/>
</dbReference>
<dbReference type="InterPro" id="IPR030379">
    <property type="entry name" value="G_SEPTIN_dom"/>
</dbReference>
<dbReference type="FunFam" id="3.40.50.300:FF:000162">
    <property type="entry name" value="septin-7 isoform X1"/>
    <property type="match status" value="1"/>
</dbReference>
<protein>
    <recommendedName>
        <fullName evidence="10">Septin-type G domain-containing protein</fullName>
    </recommendedName>
</protein>
<dbReference type="Proteomes" id="UP000015104">
    <property type="component" value="Unassembled WGS sequence"/>
</dbReference>
<evidence type="ECO:0000256" key="6">
    <source>
        <dbReference type="ARBA" id="ARBA00023306"/>
    </source>
</evidence>
<keyword evidence="3 7" id="KW-0547">Nucleotide-binding</keyword>
<sequence>MVVGDSGLGKSTLINALFYSQLYKDRKIPAVQDLNESTVKIKPVSVDIEEKGVKLKLTVVDTPGFGDAIDNTTCIRPIINYIDEQYGKFLEYESGLNRKHIADSRIHCCFYFISPVGYGLKPLDIQAMKALHTKVNLIPIIGKADALTRQEITDLKKRIMKEIEANGISIYTVPDCDSDEDEDYKEQIKSIKDAVPFAVSSSCDLVELKGRKVQGRQYPWGILETENPEHSDFVKLKSLLVTHMQDLREVTHEVHYENYREMRLTQRSSSIVSQQSLVESISSADDADRMLREKEEELMRMKQQILQLQSAMKQPSNGINGSNGTNGTNGLDN</sequence>
<evidence type="ECO:0000256" key="3">
    <source>
        <dbReference type="ARBA" id="ARBA00022741"/>
    </source>
</evidence>
<reference evidence="11" key="2">
    <citation type="submission" date="2015-06" db="UniProtKB">
        <authorList>
            <consortium name="EnsemblMetazoa"/>
        </authorList>
    </citation>
    <scope>IDENTIFICATION</scope>
</reference>
<evidence type="ECO:0000256" key="7">
    <source>
        <dbReference type="RuleBase" id="RU004560"/>
    </source>
</evidence>
<feature type="domain" description="Septin-type G" evidence="10">
    <location>
        <begin position="1"/>
        <end position="266"/>
    </location>
</feature>
<dbReference type="GO" id="GO:0005525">
    <property type="term" value="F:GTP binding"/>
    <property type="evidence" value="ECO:0007669"/>
    <property type="project" value="UniProtKB-KW"/>
</dbReference>
<dbReference type="PROSITE" id="PS51719">
    <property type="entry name" value="G_SEPTIN"/>
    <property type="match status" value="1"/>
</dbReference>
<dbReference type="Gene3D" id="3.40.50.300">
    <property type="entry name" value="P-loop containing nucleotide triphosphate hydrolases"/>
    <property type="match status" value="1"/>
</dbReference>
<accession>T1K1H3</accession>
<dbReference type="PANTHER" id="PTHR18884">
    <property type="entry name" value="SEPTIN"/>
    <property type="match status" value="1"/>
</dbReference>
<reference evidence="12" key="1">
    <citation type="submission" date="2011-08" db="EMBL/GenBank/DDBJ databases">
        <authorList>
            <person name="Rombauts S."/>
        </authorList>
    </citation>
    <scope>NUCLEOTIDE SEQUENCE</scope>
    <source>
        <strain evidence="12">London</strain>
    </source>
</reference>
<dbReference type="CDD" id="cd01850">
    <property type="entry name" value="CDC_Septin"/>
    <property type="match status" value="1"/>
</dbReference>
<dbReference type="InterPro" id="IPR016491">
    <property type="entry name" value="Septin"/>
</dbReference>
<dbReference type="InterPro" id="IPR027417">
    <property type="entry name" value="P-loop_NTPase"/>
</dbReference>
<evidence type="ECO:0000256" key="9">
    <source>
        <dbReference type="SAM" id="MobiDB-lite"/>
    </source>
</evidence>
<comment type="similarity">
    <text evidence="7">Belongs to the TRAFAC class TrmE-Era-EngA-EngB-Septin-like GTPase superfamily. Septin GTPase family.</text>
</comment>
<proteinExistence type="inferred from homology"/>
<evidence type="ECO:0000256" key="1">
    <source>
        <dbReference type="ARBA" id="ARBA00004626"/>
    </source>
</evidence>
<evidence type="ECO:0000259" key="10">
    <source>
        <dbReference type="PROSITE" id="PS51719"/>
    </source>
</evidence>
<dbReference type="eggNOG" id="KOG2655">
    <property type="taxonomic scope" value="Eukaryota"/>
</dbReference>
<dbReference type="GO" id="GO:0032154">
    <property type="term" value="C:cleavage furrow"/>
    <property type="evidence" value="ECO:0007669"/>
    <property type="project" value="UniProtKB-SubCell"/>
</dbReference>
<dbReference type="PIRSF" id="PIRSF006698">
    <property type="entry name" value="Septin"/>
    <property type="match status" value="1"/>
</dbReference>
<evidence type="ECO:0000256" key="5">
    <source>
        <dbReference type="ARBA" id="ARBA00023134"/>
    </source>
</evidence>
<dbReference type="HOGENOM" id="CLU_017718_0_0_1"/>
<keyword evidence="2" id="KW-0132">Cell division</keyword>
<feature type="compositionally biased region" description="Low complexity" evidence="9">
    <location>
        <begin position="316"/>
        <end position="333"/>
    </location>
</feature>
<organism evidence="11 12">
    <name type="scientific">Tetranychus urticae</name>
    <name type="common">Two-spotted spider mite</name>
    <dbReference type="NCBI Taxonomy" id="32264"/>
    <lineage>
        <taxon>Eukaryota</taxon>
        <taxon>Metazoa</taxon>
        <taxon>Ecdysozoa</taxon>
        <taxon>Arthropoda</taxon>
        <taxon>Chelicerata</taxon>
        <taxon>Arachnida</taxon>
        <taxon>Acari</taxon>
        <taxon>Acariformes</taxon>
        <taxon>Trombidiformes</taxon>
        <taxon>Prostigmata</taxon>
        <taxon>Eleutherengona</taxon>
        <taxon>Raphignathae</taxon>
        <taxon>Tetranychoidea</taxon>
        <taxon>Tetranychidae</taxon>
        <taxon>Tetranychus</taxon>
    </lineage>
</organism>
<keyword evidence="5 7" id="KW-0342">GTP-binding</keyword>
<evidence type="ECO:0000256" key="8">
    <source>
        <dbReference type="SAM" id="Coils"/>
    </source>
</evidence>
<keyword evidence="6" id="KW-0131">Cell cycle</keyword>
<evidence type="ECO:0000256" key="2">
    <source>
        <dbReference type="ARBA" id="ARBA00022618"/>
    </source>
</evidence>
<dbReference type="EMBL" id="CAEY01001352">
    <property type="status" value="NOT_ANNOTATED_CDS"/>
    <property type="molecule type" value="Genomic_DNA"/>
</dbReference>
<dbReference type="STRING" id="32264.T1K1H3"/>
<dbReference type="SUPFAM" id="SSF52540">
    <property type="entry name" value="P-loop containing nucleoside triphosphate hydrolases"/>
    <property type="match status" value="1"/>
</dbReference>
<keyword evidence="12" id="KW-1185">Reference proteome</keyword>
<dbReference type="GO" id="GO:0005856">
    <property type="term" value="C:cytoskeleton"/>
    <property type="evidence" value="ECO:0007669"/>
    <property type="project" value="UniProtKB-ARBA"/>
</dbReference>
<evidence type="ECO:0000313" key="11">
    <source>
        <dbReference type="EnsemblMetazoa" id="tetur04g01400.1"/>
    </source>
</evidence>